<dbReference type="EMBL" id="LT630450">
    <property type="protein sequence ID" value="SFV74148.1"/>
    <property type="molecule type" value="Genomic_DNA"/>
</dbReference>
<evidence type="ECO:0000259" key="1">
    <source>
        <dbReference type="Pfam" id="PF16363"/>
    </source>
</evidence>
<evidence type="ECO:0000313" key="3">
    <source>
        <dbReference type="Proteomes" id="UP000186323"/>
    </source>
</evidence>
<dbReference type="PANTHER" id="PTHR43000">
    <property type="entry name" value="DTDP-D-GLUCOSE 4,6-DEHYDRATASE-RELATED"/>
    <property type="match status" value="1"/>
</dbReference>
<accession>A0A1K1LHF2</accession>
<evidence type="ECO:0000313" key="2">
    <source>
        <dbReference type="EMBL" id="SFV74148.1"/>
    </source>
</evidence>
<sequence length="369" mass="40920">MFANCYEGRRVFITGHTGFKGSWLAAWLSRMGATVCGFADCVPTSPSHFEAMHLGRHVQDVRGDIRDRDAVIRAMKEFRPDVVFHLAAQALVRKSYEDAPLTFEANMLGTLNMLEAVRRCPSVEAAVFITSDKCYRNDEWVWGYRETDHLGGDDPYSASKGCAEIIAHSYFKSFFKDGPACATVRAGNVIGGGDWAADRIVPDCARAWAAGQAVQIRSPWATRPWQLVLEPLSGYLWLGAHLLGARKGPFETRGEAYNFGPAASVNNTVAEVVEALALHWPGFRSEMDKAGQAGMKECTLLKLCCDKALAHLGWKATLTFEETIRFTAEWYHRFYRGDGAGTGSMLDFSLGQIAAYVNAAEQREQPWTR</sequence>
<reference evidence="3" key="1">
    <citation type="submission" date="2016-10" db="EMBL/GenBank/DDBJ databases">
        <authorList>
            <person name="Wegmann U."/>
        </authorList>
    </citation>
    <scope>NUCLEOTIDE SEQUENCE [LARGE SCALE GENOMIC DNA]</scope>
</reference>
<dbReference type="InterPro" id="IPR013445">
    <property type="entry name" value="CDP_4_6_deHydtase"/>
</dbReference>
<keyword evidence="2" id="KW-0456">Lyase</keyword>
<dbReference type="KEGG" id="dpg:DESPIGER_2326"/>
<feature type="domain" description="NAD(P)-binding" evidence="1">
    <location>
        <begin position="12"/>
        <end position="174"/>
    </location>
</feature>
<dbReference type="InterPro" id="IPR036291">
    <property type="entry name" value="NAD(P)-bd_dom_sf"/>
</dbReference>
<dbReference type="Proteomes" id="UP000186323">
    <property type="component" value="Chromosome I"/>
</dbReference>
<dbReference type="AlphaFoldDB" id="A0A1K1LHF2"/>
<dbReference type="Gene3D" id="3.90.25.10">
    <property type="entry name" value="UDP-galactose 4-epimerase, domain 1"/>
    <property type="match status" value="1"/>
</dbReference>
<keyword evidence="3" id="KW-1185">Reference proteome</keyword>
<dbReference type="GO" id="GO:0047733">
    <property type="term" value="F:CDP-glucose 4,6-dehydratase activity"/>
    <property type="evidence" value="ECO:0007669"/>
    <property type="project" value="UniProtKB-EC"/>
</dbReference>
<organism evidence="2 3">
    <name type="scientific">Desulfovibrio piger</name>
    <dbReference type="NCBI Taxonomy" id="901"/>
    <lineage>
        <taxon>Bacteria</taxon>
        <taxon>Pseudomonadati</taxon>
        <taxon>Thermodesulfobacteriota</taxon>
        <taxon>Desulfovibrionia</taxon>
        <taxon>Desulfovibrionales</taxon>
        <taxon>Desulfovibrionaceae</taxon>
        <taxon>Desulfovibrio</taxon>
    </lineage>
</organism>
<proteinExistence type="predicted"/>
<dbReference type="NCBIfam" id="TIGR02622">
    <property type="entry name" value="CDP_4_6_dhtase"/>
    <property type="match status" value="1"/>
</dbReference>
<dbReference type="SUPFAM" id="SSF51735">
    <property type="entry name" value="NAD(P)-binding Rossmann-fold domains"/>
    <property type="match status" value="1"/>
</dbReference>
<dbReference type="InterPro" id="IPR016040">
    <property type="entry name" value="NAD(P)-bd_dom"/>
</dbReference>
<dbReference type="RefSeq" id="WP_072336839.1">
    <property type="nucleotide sequence ID" value="NZ_CALJDE010000044.1"/>
</dbReference>
<name>A0A1K1LHF2_9BACT</name>
<dbReference type="CDD" id="cd05252">
    <property type="entry name" value="CDP_GD_SDR_e"/>
    <property type="match status" value="1"/>
</dbReference>
<dbReference type="Gene3D" id="3.40.50.720">
    <property type="entry name" value="NAD(P)-binding Rossmann-like Domain"/>
    <property type="match status" value="1"/>
</dbReference>
<protein>
    <submittedName>
        <fullName evidence="2">Similar to CDP-glucose 4,6-dehydratase</fullName>
        <ecNumber evidence="2">4.2.1.45</ecNumber>
    </submittedName>
</protein>
<gene>
    <name evidence="2" type="ORF">DESPIGER_2326</name>
</gene>
<dbReference type="EC" id="4.2.1.45" evidence="2"/>
<dbReference type="Pfam" id="PF16363">
    <property type="entry name" value="GDP_Man_Dehyd"/>
    <property type="match status" value="1"/>
</dbReference>
<dbReference type="OrthoDB" id="9779041at2"/>